<keyword evidence="2" id="KW-1185">Reference proteome</keyword>
<gene>
    <name evidence="1" type="ORF">M422DRAFT_256456</name>
</gene>
<dbReference type="HOGENOM" id="CLU_2559799_0_0_1"/>
<dbReference type="Proteomes" id="UP000054279">
    <property type="component" value="Unassembled WGS sequence"/>
</dbReference>
<sequence length="82" mass="9394">MFPLNDGNIPFEERMEILRALFGSSGTHTCAEVQIAKQIKIKQKEHIFKMLKSAESNEGVMVREPGSFYERRGTKEQYTVEG</sequence>
<proteinExistence type="predicted"/>
<dbReference type="Gene3D" id="3.30.470.30">
    <property type="entry name" value="DNA ligase/mRNA capping enzyme"/>
    <property type="match status" value="1"/>
</dbReference>
<dbReference type="EMBL" id="KN837143">
    <property type="protein sequence ID" value="KIJ40497.1"/>
    <property type="molecule type" value="Genomic_DNA"/>
</dbReference>
<evidence type="ECO:0000313" key="2">
    <source>
        <dbReference type="Proteomes" id="UP000054279"/>
    </source>
</evidence>
<dbReference type="SUPFAM" id="SSF56091">
    <property type="entry name" value="DNA ligase/mRNA capping enzyme, catalytic domain"/>
    <property type="match status" value="1"/>
</dbReference>
<reference evidence="1 2" key="1">
    <citation type="submission" date="2014-06" db="EMBL/GenBank/DDBJ databases">
        <title>Evolutionary Origins and Diversification of the Mycorrhizal Mutualists.</title>
        <authorList>
            <consortium name="DOE Joint Genome Institute"/>
            <consortium name="Mycorrhizal Genomics Consortium"/>
            <person name="Kohler A."/>
            <person name="Kuo A."/>
            <person name="Nagy L.G."/>
            <person name="Floudas D."/>
            <person name="Copeland A."/>
            <person name="Barry K.W."/>
            <person name="Cichocki N."/>
            <person name="Veneault-Fourrey C."/>
            <person name="LaButti K."/>
            <person name="Lindquist E.A."/>
            <person name="Lipzen A."/>
            <person name="Lundell T."/>
            <person name="Morin E."/>
            <person name="Murat C."/>
            <person name="Riley R."/>
            <person name="Ohm R."/>
            <person name="Sun H."/>
            <person name="Tunlid A."/>
            <person name="Henrissat B."/>
            <person name="Grigoriev I.V."/>
            <person name="Hibbett D.S."/>
            <person name="Martin F."/>
        </authorList>
    </citation>
    <scope>NUCLEOTIDE SEQUENCE [LARGE SCALE GENOMIC DNA]</scope>
    <source>
        <strain evidence="1 2">SS14</strain>
    </source>
</reference>
<name>A0A0C9VGE7_SPHS4</name>
<protein>
    <submittedName>
        <fullName evidence="1">Uncharacterized protein</fullName>
    </submittedName>
</protein>
<dbReference type="AlphaFoldDB" id="A0A0C9VGE7"/>
<accession>A0A0C9VGE7</accession>
<evidence type="ECO:0000313" key="1">
    <source>
        <dbReference type="EMBL" id="KIJ40497.1"/>
    </source>
</evidence>
<organism evidence="1 2">
    <name type="scientific">Sphaerobolus stellatus (strain SS14)</name>
    <dbReference type="NCBI Taxonomy" id="990650"/>
    <lineage>
        <taxon>Eukaryota</taxon>
        <taxon>Fungi</taxon>
        <taxon>Dikarya</taxon>
        <taxon>Basidiomycota</taxon>
        <taxon>Agaricomycotina</taxon>
        <taxon>Agaricomycetes</taxon>
        <taxon>Phallomycetidae</taxon>
        <taxon>Geastrales</taxon>
        <taxon>Sphaerobolaceae</taxon>
        <taxon>Sphaerobolus</taxon>
    </lineage>
</organism>